<evidence type="ECO:0008006" key="9">
    <source>
        <dbReference type="Google" id="ProtNLM"/>
    </source>
</evidence>
<evidence type="ECO:0000256" key="1">
    <source>
        <dbReference type="ARBA" id="ARBA00004459"/>
    </source>
</evidence>
<comment type="subcellular location">
    <subcellularLocation>
        <location evidence="1">Cell outer membrane</location>
        <topology evidence="1">Lipid-anchor</topology>
    </subcellularLocation>
</comment>
<organism evidence="7 8">
    <name type="scientific">Thiothrix lacustris</name>
    <dbReference type="NCBI Taxonomy" id="525917"/>
    <lineage>
        <taxon>Bacteria</taxon>
        <taxon>Pseudomonadati</taxon>
        <taxon>Pseudomonadota</taxon>
        <taxon>Gammaproteobacteria</taxon>
        <taxon>Thiotrichales</taxon>
        <taxon>Thiotrichaceae</taxon>
        <taxon>Thiothrix</taxon>
    </lineage>
</organism>
<keyword evidence="4" id="KW-0564">Palmitate</keyword>
<dbReference type="AlphaFoldDB" id="A0A1Y1Q6Z9"/>
<evidence type="ECO:0000313" key="7">
    <source>
        <dbReference type="EMBL" id="OQW97682.1"/>
    </source>
</evidence>
<dbReference type="NCBIfam" id="NF047847">
    <property type="entry name" value="SS_mature_LptM"/>
    <property type="match status" value="1"/>
</dbReference>
<sequence>MQKYLGFAIVLALLAGCGNKGPLTLPDQSQPKQEQAK</sequence>
<dbReference type="EMBL" id="MTEJ01000794">
    <property type="protein sequence ID" value="OQW97682.1"/>
    <property type="molecule type" value="Genomic_DNA"/>
</dbReference>
<evidence type="ECO:0000256" key="6">
    <source>
        <dbReference type="ARBA" id="ARBA00023288"/>
    </source>
</evidence>
<accession>A0A1Y1Q6Z9</accession>
<comment type="caution">
    <text evidence="7">The sequence shown here is derived from an EMBL/GenBank/DDBJ whole genome shotgun (WGS) entry which is preliminary data.</text>
</comment>
<evidence type="ECO:0000256" key="5">
    <source>
        <dbReference type="ARBA" id="ARBA00023237"/>
    </source>
</evidence>
<keyword evidence="6" id="KW-0449">Lipoprotein</keyword>
<evidence type="ECO:0000256" key="4">
    <source>
        <dbReference type="ARBA" id="ARBA00023139"/>
    </source>
</evidence>
<dbReference type="InterPro" id="IPR032831">
    <property type="entry name" value="LptM_cons"/>
</dbReference>
<name>A0A1Y1Q6Z9_9GAMM</name>
<dbReference type="PROSITE" id="PS51257">
    <property type="entry name" value="PROKAR_LIPOPROTEIN"/>
    <property type="match status" value="1"/>
</dbReference>
<proteinExistence type="predicted"/>
<keyword evidence="2" id="KW-0732">Signal</keyword>
<evidence type="ECO:0000313" key="8">
    <source>
        <dbReference type="Proteomes" id="UP000192491"/>
    </source>
</evidence>
<keyword evidence="3" id="KW-0472">Membrane</keyword>
<dbReference type="Proteomes" id="UP000192491">
    <property type="component" value="Unassembled WGS sequence"/>
</dbReference>
<evidence type="ECO:0000256" key="2">
    <source>
        <dbReference type="ARBA" id="ARBA00022729"/>
    </source>
</evidence>
<dbReference type="Pfam" id="PF13627">
    <property type="entry name" value="LptM_cons"/>
    <property type="match status" value="1"/>
</dbReference>
<protein>
    <recommendedName>
        <fullName evidence="9">Lipopeptide</fullName>
    </recommendedName>
</protein>
<evidence type="ECO:0000256" key="3">
    <source>
        <dbReference type="ARBA" id="ARBA00023136"/>
    </source>
</evidence>
<gene>
    <name evidence="7" type="ORF">BWK73_53975</name>
</gene>
<keyword evidence="5" id="KW-0998">Cell outer membrane</keyword>
<reference evidence="7 8" key="1">
    <citation type="submission" date="2017-01" db="EMBL/GenBank/DDBJ databases">
        <title>Novel large sulfur bacteria in the metagenomes of groundwater-fed chemosynthetic microbial mats in the Lake Huron basin.</title>
        <authorList>
            <person name="Sharrar A.M."/>
            <person name="Flood B.E."/>
            <person name="Bailey J.V."/>
            <person name="Jones D.S."/>
            <person name="Biddanda B."/>
            <person name="Ruberg S.A."/>
            <person name="Marcus D.N."/>
            <person name="Dick G.J."/>
        </authorList>
    </citation>
    <scope>NUCLEOTIDE SEQUENCE [LARGE SCALE GENOMIC DNA]</scope>
    <source>
        <strain evidence="7">A8</strain>
    </source>
</reference>
<dbReference type="GO" id="GO:0009279">
    <property type="term" value="C:cell outer membrane"/>
    <property type="evidence" value="ECO:0007669"/>
    <property type="project" value="UniProtKB-SubCell"/>
</dbReference>